<keyword evidence="1" id="KW-0812">Transmembrane</keyword>
<protein>
    <submittedName>
        <fullName evidence="3">Tripartite tricarboxylate transporter permease</fullName>
    </submittedName>
</protein>
<keyword evidence="1" id="KW-1133">Transmembrane helix</keyword>
<feature type="transmembrane region" description="Helical" evidence="1">
    <location>
        <begin position="430"/>
        <end position="448"/>
    </location>
</feature>
<accession>A0A9X2INZ6</accession>
<feature type="transmembrane region" description="Helical" evidence="1">
    <location>
        <begin position="468"/>
        <end position="488"/>
    </location>
</feature>
<gene>
    <name evidence="3" type="ORF">M3202_09425</name>
</gene>
<feature type="domain" description="DUF112" evidence="2">
    <location>
        <begin position="19"/>
        <end position="440"/>
    </location>
</feature>
<dbReference type="EMBL" id="JAMBOL010000006">
    <property type="protein sequence ID" value="MCM3714306.1"/>
    <property type="molecule type" value="Genomic_DNA"/>
</dbReference>
<evidence type="ECO:0000256" key="1">
    <source>
        <dbReference type="SAM" id="Phobius"/>
    </source>
</evidence>
<feature type="transmembrane region" description="Helical" evidence="1">
    <location>
        <begin position="59"/>
        <end position="80"/>
    </location>
</feature>
<evidence type="ECO:0000313" key="4">
    <source>
        <dbReference type="Proteomes" id="UP001139179"/>
    </source>
</evidence>
<feature type="transmembrane region" description="Helical" evidence="1">
    <location>
        <begin position="107"/>
        <end position="130"/>
    </location>
</feature>
<name>A0A9X2INZ6_9BACI</name>
<evidence type="ECO:0000313" key="3">
    <source>
        <dbReference type="EMBL" id="MCM3714306.1"/>
    </source>
</evidence>
<keyword evidence="1" id="KW-0472">Membrane</keyword>
<feature type="transmembrane region" description="Helical" evidence="1">
    <location>
        <begin position="260"/>
        <end position="284"/>
    </location>
</feature>
<dbReference type="Proteomes" id="UP001139179">
    <property type="component" value="Unassembled WGS sequence"/>
</dbReference>
<feature type="transmembrane region" description="Helical" evidence="1">
    <location>
        <begin position="136"/>
        <end position="156"/>
    </location>
</feature>
<reference evidence="3" key="1">
    <citation type="submission" date="2022-05" db="EMBL/GenBank/DDBJ databases">
        <title>Comparative Genomics of Spacecraft Associated Microbes.</title>
        <authorList>
            <person name="Tran M.T."/>
            <person name="Wright A."/>
            <person name="Seuylemezian A."/>
            <person name="Eisen J."/>
            <person name="Coil D."/>
        </authorList>
    </citation>
    <scope>NUCLEOTIDE SEQUENCE</scope>
    <source>
        <strain evidence="3">214.1.1</strain>
    </source>
</reference>
<feature type="transmembrane region" description="Helical" evidence="1">
    <location>
        <begin position="389"/>
        <end position="409"/>
    </location>
</feature>
<keyword evidence="4" id="KW-1185">Reference proteome</keyword>
<sequence>MMESILLGWQTVFHPVYFMMVVLGVLIGILFGVVPGLSGVTAISLLIPFTYAMEPLNGFLIMIAIYAASIYGGSIAAILFNIPGDAPAAMTALDGYPLARKGQAGRALGMAAISSLVGGSISVIAITFLAPQAAKIALSFGPPEYFALGLLGLTVVASIDANHQLKAFVSVFLGLFLATVGLDVITGVARYTFNSTILMSGIDFVPAIIGLFALSEVFLRLHKKALRQKMPGGGKAVPRFAMPTKEDVANVKNTWLRSSVIGTVIGFLPGAGATIAAFVGYGAAVSVSKDKESYGKGNIDGVAGPEAANNAAVGGAMVPLLTLGIPGGAVTAVILSAFLIHGLQPGPLLFEQNPEIVYTLFSGMFVANILMTLVVLVAIRYLVKVLDVPYEYLAMAIILLSLVGSFAINNRIGDVWIMFFFGLIGYMLKRYHFSLAAVVLGIVLGQIIETGLRQGLMITQGSILGFFTRPGSGIILTLTILALFFPLLKRLMTKREIPQD</sequence>
<dbReference type="PANTHER" id="PTHR35342">
    <property type="entry name" value="TRICARBOXYLIC TRANSPORT PROTEIN"/>
    <property type="match status" value="1"/>
</dbReference>
<feature type="transmembrane region" description="Helical" evidence="1">
    <location>
        <begin position="356"/>
        <end position="383"/>
    </location>
</feature>
<feature type="transmembrane region" description="Helical" evidence="1">
    <location>
        <begin position="197"/>
        <end position="219"/>
    </location>
</feature>
<feature type="transmembrane region" description="Helical" evidence="1">
    <location>
        <begin position="21"/>
        <end position="47"/>
    </location>
</feature>
<feature type="transmembrane region" description="Helical" evidence="1">
    <location>
        <begin position="168"/>
        <end position="191"/>
    </location>
</feature>
<dbReference type="PANTHER" id="PTHR35342:SF5">
    <property type="entry name" value="TRICARBOXYLIC TRANSPORT PROTEIN"/>
    <property type="match status" value="1"/>
</dbReference>
<proteinExistence type="predicted"/>
<comment type="caution">
    <text evidence="3">The sequence shown here is derived from an EMBL/GenBank/DDBJ whole genome shotgun (WGS) entry which is preliminary data.</text>
</comment>
<dbReference type="RefSeq" id="WP_251223096.1">
    <property type="nucleotide sequence ID" value="NZ_JAMBOL010000006.1"/>
</dbReference>
<dbReference type="InterPro" id="IPR002823">
    <property type="entry name" value="DUF112_TM"/>
</dbReference>
<dbReference type="Pfam" id="PF01970">
    <property type="entry name" value="TctA"/>
    <property type="match status" value="1"/>
</dbReference>
<evidence type="ECO:0000259" key="2">
    <source>
        <dbReference type="Pfam" id="PF01970"/>
    </source>
</evidence>
<dbReference type="AlphaFoldDB" id="A0A9X2INZ6"/>
<organism evidence="3 4">
    <name type="scientific">Halalkalibacter oceani</name>
    <dbReference type="NCBI Taxonomy" id="1653776"/>
    <lineage>
        <taxon>Bacteria</taxon>
        <taxon>Bacillati</taxon>
        <taxon>Bacillota</taxon>
        <taxon>Bacilli</taxon>
        <taxon>Bacillales</taxon>
        <taxon>Bacillaceae</taxon>
        <taxon>Halalkalibacter</taxon>
    </lineage>
</organism>
<feature type="transmembrane region" description="Helical" evidence="1">
    <location>
        <begin position="323"/>
        <end position="344"/>
    </location>
</feature>